<gene>
    <name evidence="2" type="ordered locus">Slin_7029</name>
</gene>
<proteinExistence type="predicted"/>
<dbReference type="HOGENOM" id="CLU_097099_2_1_10"/>
<organism evidence="2 3">
    <name type="scientific">Spirosoma linguale (strain ATCC 33905 / DSM 74 / LMG 10896 / Claus 1)</name>
    <dbReference type="NCBI Taxonomy" id="504472"/>
    <lineage>
        <taxon>Bacteria</taxon>
        <taxon>Pseudomonadati</taxon>
        <taxon>Bacteroidota</taxon>
        <taxon>Cytophagia</taxon>
        <taxon>Cytophagales</taxon>
        <taxon>Cytophagaceae</taxon>
        <taxon>Spirosoma</taxon>
    </lineage>
</organism>
<dbReference type="InterPro" id="IPR036046">
    <property type="entry name" value="Acylphosphatase-like_dom_sf"/>
</dbReference>
<keyword evidence="3" id="KW-1185">Reference proteome</keyword>
<dbReference type="SUPFAM" id="SSF54975">
    <property type="entry name" value="Acylphosphatase/BLUF domain-like"/>
    <property type="match status" value="1"/>
</dbReference>
<dbReference type="Pfam" id="PF04940">
    <property type="entry name" value="BLUF"/>
    <property type="match status" value="1"/>
</dbReference>
<dbReference type="SMART" id="SM01034">
    <property type="entry name" value="BLUF"/>
    <property type="match status" value="1"/>
</dbReference>
<dbReference type="GO" id="GO:0009882">
    <property type="term" value="F:blue light photoreceptor activity"/>
    <property type="evidence" value="ECO:0007669"/>
    <property type="project" value="InterPro"/>
</dbReference>
<dbReference type="AlphaFoldDB" id="D2QVZ0"/>
<protein>
    <submittedName>
        <fullName evidence="2">BLUF domain protein</fullName>
    </submittedName>
</protein>
<geneLocation type="plasmid" evidence="2 3">
    <name>pSLIN05</name>
</geneLocation>
<accession>D2QVZ0</accession>
<dbReference type="EMBL" id="CP001774">
    <property type="protein sequence ID" value="ADB42972.1"/>
    <property type="molecule type" value="Genomic_DNA"/>
</dbReference>
<evidence type="ECO:0000313" key="2">
    <source>
        <dbReference type="EMBL" id="ADB42972.1"/>
    </source>
</evidence>
<dbReference type="RefSeq" id="WP_012931449.1">
    <property type="nucleotide sequence ID" value="NC_013735.1"/>
</dbReference>
<dbReference type="KEGG" id="sli:Slin_7029"/>
<sequence>MPDHCIVYRSHSSELMNENDLATILLQSRYDNKKADITGVLLCFYGQIIQVLEGKKLELDLLYARIQRDKRHTDVTTLINRPIAQRLFSSWSMGYQTLTSSQLEEFIVIVDLNSKKAIDLSQQSILKLIQEFCYMNQ</sequence>
<dbReference type="Proteomes" id="UP000002028">
    <property type="component" value="Plasmid pSLIN05"/>
</dbReference>
<evidence type="ECO:0000259" key="1">
    <source>
        <dbReference type="PROSITE" id="PS50925"/>
    </source>
</evidence>
<dbReference type="PROSITE" id="PS50925">
    <property type="entry name" value="BLUF"/>
    <property type="match status" value="1"/>
</dbReference>
<feature type="domain" description="BLUF" evidence="1">
    <location>
        <begin position="3"/>
        <end position="94"/>
    </location>
</feature>
<dbReference type="InterPro" id="IPR007024">
    <property type="entry name" value="BLUF_domain"/>
</dbReference>
<name>D2QVZ0_SPILD</name>
<keyword evidence="2" id="KW-0614">Plasmid</keyword>
<evidence type="ECO:0000313" key="3">
    <source>
        <dbReference type="Proteomes" id="UP000002028"/>
    </source>
</evidence>
<dbReference type="GO" id="GO:0071949">
    <property type="term" value="F:FAD binding"/>
    <property type="evidence" value="ECO:0007669"/>
    <property type="project" value="InterPro"/>
</dbReference>
<reference evidence="2 3" key="1">
    <citation type="journal article" date="2010" name="Stand. Genomic Sci.">
        <title>Complete genome sequence of Spirosoma linguale type strain (1).</title>
        <authorList>
            <person name="Lail K."/>
            <person name="Sikorski J."/>
            <person name="Saunders E."/>
            <person name="Lapidus A."/>
            <person name="Glavina Del Rio T."/>
            <person name="Copeland A."/>
            <person name="Tice H."/>
            <person name="Cheng J.-F."/>
            <person name="Lucas S."/>
            <person name="Nolan M."/>
            <person name="Bruce D."/>
            <person name="Goodwin L."/>
            <person name="Pitluck S."/>
            <person name="Ivanova N."/>
            <person name="Mavromatis K."/>
            <person name="Ovchinnikova G."/>
            <person name="Pati A."/>
            <person name="Chen A."/>
            <person name="Palaniappan K."/>
            <person name="Land M."/>
            <person name="Hauser L."/>
            <person name="Chang Y.-J."/>
            <person name="Jeffries C.D."/>
            <person name="Chain P."/>
            <person name="Brettin T."/>
            <person name="Detter J.C."/>
            <person name="Schuetze A."/>
            <person name="Rohde M."/>
            <person name="Tindall B.J."/>
            <person name="Goeker M."/>
            <person name="Bristow J."/>
            <person name="Eisen J.A."/>
            <person name="Markowitz V."/>
            <person name="Hugenholtz P."/>
            <person name="Kyrpides N.C."/>
            <person name="Klenk H.-P."/>
            <person name="Chen F."/>
        </authorList>
    </citation>
    <scope>NUCLEOTIDE SEQUENCE [LARGE SCALE GENOMIC DNA]</scope>
    <source>
        <strain evidence="3">ATCC 33905 / DSM 74 / LMG 10896 / Claus 1</strain>
    </source>
</reference>
<dbReference type="Gene3D" id="3.30.70.100">
    <property type="match status" value="1"/>
</dbReference>